<evidence type="ECO:0000313" key="3">
    <source>
        <dbReference type="Proteomes" id="UP001293593"/>
    </source>
</evidence>
<dbReference type="AlphaFoldDB" id="A0AAE1MC86"/>
<dbReference type="EMBL" id="JAWXYG010000014">
    <property type="protein sequence ID" value="KAK4254441.1"/>
    <property type="molecule type" value="Genomic_DNA"/>
</dbReference>
<protein>
    <recommendedName>
        <fullName evidence="1">Agglutinin domain-containing protein</fullName>
    </recommendedName>
</protein>
<dbReference type="SUPFAM" id="SSF56973">
    <property type="entry name" value="Aerolisin/ETX pore-forming domain"/>
    <property type="match status" value="1"/>
</dbReference>
<evidence type="ECO:0000313" key="2">
    <source>
        <dbReference type="EMBL" id="KAK4254441.1"/>
    </source>
</evidence>
<dbReference type="PANTHER" id="PTHR39244:SF5">
    <property type="entry name" value="NATTERIN-3-LIKE"/>
    <property type="match status" value="1"/>
</dbReference>
<dbReference type="SUPFAM" id="SSF50382">
    <property type="entry name" value="Agglutinin"/>
    <property type="match status" value="2"/>
</dbReference>
<dbReference type="InterPro" id="IPR008998">
    <property type="entry name" value="Agglutinin"/>
</dbReference>
<organism evidence="2 3">
    <name type="scientific">Acacia crassicarpa</name>
    <name type="common">northern wattle</name>
    <dbReference type="NCBI Taxonomy" id="499986"/>
    <lineage>
        <taxon>Eukaryota</taxon>
        <taxon>Viridiplantae</taxon>
        <taxon>Streptophyta</taxon>
        <taxon>Embryophyta</taxon>
        <taxon>Tracheophyta</taxon>
        <taxon>Spermatophyta</taxon>
        <taxon>Magnoliopsida</taxon>
        <taxon>eudicotyledons</taxon>
        <taxon>Gunneridae</taxon>
        <taxon>Pentapetalae</taxon>
        <taxon>rosids</taxon>
        <taxon>fabids</taxon>
        <taxon>Fabales</taxon>
        <taxon>Fabaceae</taxon>
        <taxon>Caesalpinioideae</taxon>
        <taxon>mimosoid clade</taxon>
        <taxon>Acacieae</taxon>
        <taxon>Acacia</taxon>
    </lineage>
</organism>
<dbReference type="Proteomes" id="UP001293593">
    <property type="component" value="Unassembled WGS sequence"/>
</dbReference>
<dbReference type="Pfam" id="PF07468">
    <property type="entry name" value="Agglutinin"/>
    <property type="match status" value="2"/>
</dbReference>
<feature type="domain" description="Agglutinin" evidence="1">
    <location>
        <begin position="1"/>
        <end position="155"/>
    </location>
</feature>
<proteinExistence type="predicted"/>
<dbReference type="InterPro" id="IPR053237">
    <property type="entry name" value="Natterin_C"/>
</dbReference>
<dbReference type="CDD" id="cd20216">
    <property type="entry name" value="PFM_HFR-2-like"/>
    <property type="match status" value="1"/>
</dbReference>
<feature type="domain" description="Agglutinin" evidence="1">
    <location>
        <begin position="160"/>
        <end position="297"/>
    </location>
</feature>
<gene>
    <name evidence="2" type="ORF">QN277_009825</name>
</gene>
<dbReference type="Gene3D" id="2.170.15.10">
    <property type="entry name" value="Proaerolysin, chain A, domain 3"/>
    <property type="match status" value="1"/>
</dbReference>
<dbReference type="SMART" id="SM00791">
    <property type="entry name" value="Agglutinin"/>
    <property type="match status" value="2"/>
</dbReference>
<dbReference type="CDD" id="cd00257">
    <property type="entry name" value="beta-trefoil_FSCN-like"/>
    <property type="match status" value="1"/>
</dbReference>
<dbReference type="InterPro" id="IPR036242">
    <property type="entry name" value="Agglutinin_dom_sf"/>
</dbReference>
<accession>A0AAE1MC86</accession>
<dbReference type="Gene3D" id="2.80.10.50">
    <property type="match status" value="2"/>
</dbReference>
<sequence>MSLPKFMVLKSNHNKRYLRYIRQGGETNGYLQFSGEEIVSPYVKFEVKMAKSGNKLVHIRCCYNNKYWRIESTPKHSWIVARADEPEEDQSKSSCTLFKPTYVDNTAKRVKFLHVHHGGYAKVRIAAAPHDSYLFAVSKNHGGVPTLGDVYEIIDWESLLIMPKHVAFKGNNGKYLSVRCIEKHQYLQFTSNDVGDPTVGNEIFTTRDGRIRVKSNHNGKFWRRSNSTNYIWADSSDATNNDSDTLFWPIKHDKSVVALRNLGNKNYCKGLTTMDKRSFLSVGVFTTSKEARIKVEELVTSRHIDNVNFHRLDARIYSKRVLTMDTKVAINKTKKPNNAKLKLSYKKTESSSWNASVSSKLDVNTNFKARVPFIERGKIEILAESKAYQWGTTKTSSTEVKEEYEVIVPPMTTMTVRLLATKGKCDVPFSYTQHDTLTNGKTHTYNMVDGIYSGINFFDFKYEIQKKKNYDVIKMAQMFVGTTFRNPHKTPLVH</sequence>
<evidence type="ECO:0000259" key="1">
    <source>
        <dbReference type="SMART" id="SM00791"/>
    </source>
</evidence>
<dbReference type="PANTHER" id="PTHR39244">
    <property type="entry name" value="NATTERIN-4"/>
    <property type="match status" value="1"/>
</dbReference>
<name>A0AAE1MC86_9FABA</name>
<reference evidence="2" key="1">
    <citation type="submission" date="2023-10" db="EMBL/GenBank/DDBJ databases">
        <title>Chromosome-level genome of the transformable northern wattle, Acacia crassicarpa.</title>
        <authorList>
            <person name="Massaro I."/>
            <person name="Sinha N.R."/>
            <person name="Poethig S."/>
            <person name="Leichty A.R."/>
        </authorList>
    </citation>
    <scope>NUCLEOTIDE SEQUENCE</scope>
    <source>
        <strain evidence="2">Acra3RX</strain>
        <tissue evidence="2">Leaf</tissue>
    </source>
</reference>
<comment type="caution">
    <text evidence="2">The sequence shown here is derived from an EMBL/GenBank/DDBJ whole genome shotgun (WGS) entry which is preliminary data.</text>
</comment>
<keyword evidence="3" id="KW-1185">Reference proteome</keyword>